<keyword evidence="3" id="KW-0217">Developmental protein</keyword>
<feature type="region of interest" description="Disordered" evidence="7">
    <location>
        <begin position="20"/>
        <end position="49"/>
    </location>
</feature>
<evidence type="ECO:0000313" key="10">
    <source>
        <dbReference type="Proteomes" id="UP000606786"/>
    </source>
</evidence>
<dbReference type="Pfam" id="PF06910">
    <property type="entry name" value="MEA1"/>
    <property type="match status" value="1"/>
</dbReference>
<protein>
    <recommendedName>
        <fullName evidence="2">Male-enhanced antigen 1</fullName>
    </recommendedName>
</protein>
<dbReference type="PANTHER" id="PTHR17005">
    <property type="entry name" value="MALE-ENHANCED ANTIGEN-1"/>
    <property type="match status" value="1"/>
</dbReference>
<dbReference type="AlphaFoldDB" id="W8CDM4"/>
<sequence length="170" mass="19144">MGAPELPGDPVEEEVHAVQANVHHPPMASDDSDNEINTDAYNGYQPLPIGDEGYEMAVDDSESVDSITDEVIQDQERDLASEDTLVESTPKIDSVDVEIERQVWSEPRPKELQLELDNNKTTQILNVMANITLPNAVVPDWAASVPEERWKEELLQRIRQREDSNLNIDK</sequence>
<reference evidence="8" key="3">
    <citation type="submission" date="2020-11" db="EMBL/GenBank/DDBJ databases">
        <authorList>
            <person name="Whitehead M."/>
        </authorList>
    </citation>
    <scope>NUCLEOTIDE SEQUENCE</scope>
    <source>
        <strain evidence="8">EGII</strain>
    </source>
</reference>
<name>W8CDM4_CERCA</name>
<evidence type="ECO:0000256" key="1">
    <source>
        <dbReference type="ARBA" id="ARBA00002540"/>
    </source>
</evidence>
<organism evidence="9">
    <name type="scientific">Ceratitis capitata</name>
    <name type="common">Mediterranean fruit fly</name>
    <name type="synonym">Tephritis capitata</name>
    <dbReference type="NCBI Taxonomy" id="7213"/>
    <lineage>
        <taxon>Eukaryota</taxon>
        <taxon>Metazoa</taxon>
        <taxon>Ecdysozoa</taxon>
        <taxon>Arthropoda</taxon>
        <taxon>Hexapoda</taxon>
        <taxon>Insecta</taxon>
        <taxon>Pterygota</taxon>
        <taxon>Neoptera</taxon>
        <taxon>Endopterygota</taxon>
        <taxon>Diptera</taxon>
        <taxon>Brachycera</taxon>
        <taxon>Muscomorpha</taxon>
        <taxon>Tephritoidea</taxon>
        <taxon>Tephritidae</taxon>
        <taxon>Ceratitis</taxon>
        <taxon>Ceratitis</taxon>
    </lineage>
</organism>
<dbReference type="EMBL" id="GAMC01001691">
    <property type="protein sequence ID" value="JAC04865.1"/>
    <property type="molecule type" value="mRNA"/>
</dbReference>
<proteinExistence type="evidence at transcript level"/>
<evidence type="ECO:0000256" key="6">
    <source>
        <dbReference type="ARBA" id="ARBA00022871"/>
    </source>
</evidence>
<keyword evidence="6" id="KW-0744">Spermatogenesis</keyword>
<keyword evidence="5" id="KW-0221">Differentiation</keyword>
<dbReference type="GO" id="GO:0007283">
    <property type="term" value="P:spermatogenesis"/>
    <property type="evidence" value="ECO:0007669"/>
    <property type="project" value="UniProtKB-KW"/>
</dbReference>
<gene>
    <name evidence="8" type="ORF">CCAP1982_LOCUS7696</name>
</gene>
<dbReference type="EMBL" id="CAJHJT010000012">
    <property type="protein sequence ID" value="CAD6999158.1"/>
    <property type="molecule type" value="Genomic_DNA"/>
</dbReference>
<evidence type="ECO:0000256" key="7">
    <source>
        <dbReference type="SAM" id="MobiDB-lite"/>
    </source>
</evidence>
<evidence type="ECO:0000313" key="9">
    <source>
        <dbReference type="EMBL" id="JAC04865.1"/>
    </source>
</evidence>
<dbReference type="KEGG" id="ccat:101461826"/>
<keyword evidence="4" id="KW-0597">Phosphoprotein</keyword>
<reference evidence="9" key="2">
    <citation type="journal article" date="2014" name="BMC Genomics">
        <title>A genomic perspective to assessing quality of mass-reared SIT flies used in Mediterranean fruit fly (Ceratitis capitata) eradication in California.</title>
        <authorList>
            <person name="Calla B."/>
            <person name="Hall B."/>
            <person name="Hou S."/>
            <person name="Geib S.M."/>
        </authorList>
    </citation>
    <scope>NUCLEOTIDE SEQUENCE</scope>
</reference>
<dbReference type="Proteomes" id="UP000606786">
    <property type="component" value="Unassembled WGS sequence"/>
</dbReference>
<dbReference type="OrthoDB" id="5593200at2759"/>
<evidence type="ECO:0000256" key="2">
    <source>
        <dbReference type="ARBA" id="ARBA00022245"/>
    </source>
</evidence>
<reference evidence="9" key="1">
    <citation type="submission" date="2013-07" db="EMBL/GenBank/DDBJ databases">
        <authorList>
            <person name="Geib S."/>
        </authorList>
    </citation>
    <scope>NUCLEOTIDE SEQUENCE</scope>
</reference>
<keyword evidence="10" id="KW-1185">Reference proteome</keyword>
<accession>W8CDM4</accession>
<evidence type="ECO:0000256" key="3">
    <source>
        <dbReference type="ARBA" id="ARBA00022473"/>
    </source>
</evidence>
<evidence type="ECO:0000256" key="4">
    <source>
        <dbReference type="ARBA" id="ARBA00022553"/>
    </source>
</evidence>
<dbReference type="GO" id="GO:0030154">
    <property type="term" value="P:cell differentiation"/>
    <property type="evidence" value="ECO:0007669"/>
    <property type="project" value="UniProtKB-KW"/>
</dbReference>
<evidence type="ECO:0000313" key="8">
    <source>
        <dbReference type="EMBL" id="CAD6999158.1"/>
    </source>
</evidence>
<comment type="function">
    <text evidence="1">May play an important role in spermatogenesis and/or testis development.</text>
</comment>
<dbReference type="InterPro" id="IPR009685">
    <property type="entry name" value="MEA1"/>
</dbReference>
<evidence type="ECO:0000256" key="5">
    <source>
        <dbReference type="ARBA" id="ARBA00022782"/>
    </source>
</evidence>